<accession>A0A1I7RT71</accession>
<evidence type="ECO:0000313" key="3">
    <source>
        <dbReference type="Proteomes" id="UP000095284"/>
    </source>
</evidence>
<sequence>MGPIPNERPQVQHPDDDVTQFEQDGWEVGYDVQFNGIGMVNIEGSDDDSDSDGYVGPGDSDDEARRGGYVTVPSTCESDEEKEENTKKGNVNETGEGSSEMVEEAMAKLGFVGAPVQKEFQKAIEQAEEVHLKDSDFKIEKKSQDIDLTAEKVDQIKNAMSNFTLPPPPNWNNLDIDSKLLNLLKKN</sequence>
<reference evidence="2" key="2">
    <citation type="submission" date="2020-09" db="EMBL/GenBank/DDBJ databases">
        <authorList>
            <person name="Kikuchi T."/>
        </authorList>
    </citation>
    <scope>NUCLEOTIDE SEQUENCE</scope>
    <source>
        <strain evidence="2">Ka4C1</strain>
    </source>
</reference>
<evidence type="ECO:0000313" key="5">
    <source>
        <dbReference type="WBParaSite" id="BXY_0392500.1"/>
    </source>
</evidence>
<gene>
    <name evidence="2" type="ORF">BXYJ_LOCUS11518</name>
</gene>
<feature type="region of interest" description="Disordered" evidence="1">
    <location>
        <begin position="39"/>
        <end position="101"/>
    </location>
</feature>
<proteinExistence type="predicted"/>
<dbReference type="WBParaSite" id="BXY_0392500.1">
    <property type="protein sequence ID" value="BXY_0392500.1"/>
    <property type="gene ID" value="BXY_0392500"/>
</dbReference>
<evidence type="ECO:0000313" key="2">
    <source>
        <dbReference type="EMBL" id="CAD5231422.1"/>
    </source>
</evidence>
<dbReference type="OrthoDB" id="5593200at2759"/>
<name>A0A1I7RT71_BURXY</name>
<dbReference type="AlphaFoldDB" id="A0A1I7RT71"/>
<evidence type="ECO:0000313" key="4">
    <source>
        <dbReference type="Proteomes" id="UP000659654"/>
    </source>
</evidence>
<dbReference type="EMBL" id="CAJFDI010000005">
    <property type="protein sequence ID" value="CAD5231422.1"/>
    <property type="molecule type" value="Genomic_DNA"/>
</dbReference>
<dbReference type="Proteomes" id="UP000582659">
    <property type="component" value="Unassembled WGS sequence"/>
</dbReference>
<feature type="compositionally biased region" description="Polar residues" evidence="1">
    <location>
        <begin position="88"/>
        <end position="97"/>
    </location>
</feature>
<evidence type="ECO:0000256" key="1">
    <source>
        <dbReference type="SAM" id="MobiDB-lite"/>
    </source>
</evidence>
<reference evidence="5" key="1">
    <citation type="submission" date="2016-11" db="UniProtKB">
        <authorList>
            <consortium name="WormBaseParasite"/>
        </authorList>
    </citation>
    <scope>IDENTIFICATION</scope>
</reference>
<organism evidence="3 5">
    <name type="scientific">Bursaphelenchus xylophilus</name>
    <name type="common">Pinewood nematode worm</name>
    <name type="synonym">Aphelenchoides xylophilus</name>
    <dbReference type="NCBI Taxonomy" id="6326"/>
    <lineage>
        <taxon>Eukaryota</taxon>
        <taxon>Metazoa</taxon>
        <taxon>Ecdysozoa</taxon>
        <taxon>Nematoda</taxon>
        <taxon>Chromadorea</taxon>
        <taxon>Rhabditida</taxon>
        <taxon>Tylenchina</taxon>
        <taxon>Tylenchomorpha</taxon>
        <taxon>Aphelenchoidea</taxon>
        <taxon>Aphelenchoididae</taxon>
        <taxon>Bursaphelenchus</taxon>
    </lineage>
</organism>
<dbReference type="EMBL" id="CAJFCV020000005">
    <property type="protein sequence ID" value="CAG9122566.1"/>
    <property type="molecule type" value="Genomic_DNA"/>
</dbReference>
<keyword evidence="4" id="KW-1185">Reference proteome</keyword>
<dbReference type="Proteomes" id="UP000659654">
    <property type="component" value="Unassembled WGS sequence"/>
</dbReference>
<dbReference type="Pfam" id="PF06910">
    <property type="entry name" value="MEA1"/>
    <property type="match status" value="1"/>
</dbReference>
<dbReference type="Proteomes" id="UP000095284">
    <property type="component" value="Unplaced"/>
</dbReference>
<protein>
    <submittedName>
        <fullName evidence="2">(pine wood nematode) hypothetical protein</fullName>
    </submittedName>
</protein>